<keyword evidence="3" id="KW-1185">Reference proteome</keyword>
<proteinExistence type="predicted"/>
<evidence type="ECO:0000256" key="1">
    <source>
        <dbReference type="SAM" id="MobiDB-lite"/>
    </source>
</evidence>
<name>A0A4C1WPT5_EUMVA</name>
<gene>
    <name evidence="2" type="ORF">EVAR_42007_1</name>
</gene>
<organism evidence="2 3">
    <name type="scientific">Eumeta variegata</name>
    <name type="common">Bagworm moth</name>
    <name type="synonym">Eumeta japonica</name>
    <dbReference type="NCBI Taxonomy" id="151549"/>
    <lineage>
        <taxon>Eukaryota</taxon>
        <taxon>Metazoa</taxon>
        <taxon>Ecdysozoa</taxon>
        <taxon>Arthropoda</taxon>
        <taxon>Hexapoda</taxon>
        <taxon>Insecta</taxon>
        <taxon>Pterygota</taxon>
        <taxon>Neoptera</taxon>
        <taxon>Endopterygota</taxon>
        <taxon>Lepidoptera</taxon>
        <taxon>Glossata</taxon>
        <taxon>Ditrysia</taxon>
        <taxon>Tineoidea</taxon>
        <taxon>Psychidae</taxon>
        <taxon>Oiketicinae</taxon>
        <taxon>Eumeta</taxon>
    </lineage>
</organism>
<feature type="compositionally biased region" description="Basic and acidic residues" evidence="1">
    <location>
        <begin position="1"/>
        <end position="12"/>
    </location>
</feature>
<comment type="caution">
    <text evidence="2">The sequence shown here is derived from an EMBL/GenBank/DDBJ whole genome shotgun (WGS) entry which is preliminary data.</text>
</comment>
<protein>
    <submittedName>
        <fullName evidence="2">Uncharacterized protein</fullName>
    </submittedName>
</protein>
<evidence type="ECO:0000313" key="2">
    <source>
        <dbReference type="EMBL" id="GBP52104.1"/>
    </source>
</evidence>
<dbReference type="OrthoDB" id="4327074at2759"/>
<evidence type="ECO:0000313" key="3">
    <source>
        <dbReference type="Proteomes" id="UP000299102"/>
    </source>
</evidence>
<dbReference type="Proteomes" id="UP000299102">
    <property type="component" value="Unassembled WGS sequence"/>
</dbReference>
<accession>A0A4C1WPT5</accession>
<feature type="region of interest" description="Disordered" evidence="1">
    <location>
        <begin position="1"/>
        <end position="24"/>
    </location>
</feature>
<dbReference type="EMBL" id="BGZK01000595">
    <property type="protein sequence ID" value="GBP52104.1"/>
    <property type="molecule type" value="Genomic_DNA"/>
</dbReference>
<dbReference type="AlphaFoldDB" id="A0A4C1WPT5"/>
<sequence length="213" mass="24305">MLGPQRAEEHGHNTYTRTRTHGTRGRAMDVHGITLPSMEISKRLDNFSYIFVFPALPLCHGRPRGRIGMMKGECEDRREWGYERKSEPLEFLLTGRNASVKPVTQNLNLLRMWGSLVDLIRWELDHLLKSKLNCANETSRRPLVKRRRPITSTPPFFTMSGLFGSQVRKEHFVGNRPSPALPHGYLSQEPSNVESPIRNKSAIDLQCSSLAPM</sequence>
<reference evidence="2 3" key="1">
    <citation type="journal article" date="2019" name="Commun. Biol.">
        <title>The bagworm genome reveals a unique fibroin gene that provides high tensile strength.</title>
        <authorList>
            <person name="Kono N."/>
            <person name="Nakamura H."/>
            <person name="Ohtoshi R."/>
            <person name="Tomita M."/>
            <person name="Numata K."/>
            <person name="Arakawa K."/>
        </authorList>
    </citation>
    <scope>NUCLEOTIDE SEQUENCE [LARGE SCALE GENOMIC DNA]</scope>
</reference>